<dbReference type="Pfam" id="PF02518">
    <property type="entry name" value="HATPase_c"/>
    <property type="match status" value="1"/>
</dbReference>
<dbReference type="SMART" id="SM00387">
    <property type="entry name" value="HATPase_c"/>
    <property type="match status" value="1"/>
</dbReference>
<feature type="transmembrane region" description="Helical" evidence="13">
    <location>
        <begin position="44"/>
        <end position="64"/>
    </location>
</feature>
<keyword evidence="4" id="KW-1003">Cell membrane</keyword>
<dbReference type="InterPro" id="IPR003594">
    <property type="entry name" value="HATPase_dom"/>
</dbReference>
<dbReference type="EC" id="2.7.13.3" evidence="3"/>
<evidence type="ECO:0000256" key="2">
    <source>
        <dbReference type="ARBA" id="ARBA00004651"/>
    </source>
</evidence>
<keyword evidence="11" id="KW-0902">Two-component regulatory system</keyword>
<keyword evidence="16" id="KW-1185">Reference proteome</keyword>
<comment type="catalytic activity">
    <reaction evidence="1">
        <text>ATP + protein L-histidine = ADP + protein N-phospho-L-histidine.</text>
        <dbReference type="EC" id="2.7.13.3"/>
    </reaction>
</comment>
<comment type="caution">
    <text evidence="15">The sequence shown here is derived from an EMBL/GenBank/DDBJ whole genome shotgun (WGS) entry which is preliminary data.</text>
</comment>
<evidence type="ECO:0000313" key="15">
    <source>
        <dbReference type="EMBL" id="MDW0115247.1"/>
    </source>
</evidence>
<dbReference type="InterPro" id="IPR003661">
    <property type="entry name" value="HisK_dim/P_dom"/>
</dbReference>
<evidence type="ECO:0000256" key="13">
    <source>
        <dbReference type="SAM" id="Phobius"/>
    </source>
</evidence>
<keyword evidence="9" id="KW-0067">ATP-binding</keyword>
<accession>A0ABU4GFX3</accession>
<evidence type="ECO:0000313" key="16">
    <source>
        <dbReference type="Proteomes" id="UP001282284"/>
    </source>
</evidence>
<proteinExistence type="predicted"/>
<sequence>MNVSFRQYLTFQKRVLSLYVLIMAFITIMLYVEPTMSVHISNVLYIHTVCLGFLIAYLAIDYFFTKKHFTKMTAHWNEGIFIPEGVGEPHTYEQHLYMQWFQTINEEHQQKMLTIMQEKKESLEFMTSWFHEIKTPIAVCKLILEQAPSNVDTLSIQEEISRIERNVEQALYFTRTDHFSQDYHIVQTELDKIVRTVVKKHAKQFIQRKIKADIQLDSTQVETDSKWLGYLLSEIIANALKYSADEGTISIHSEEDQKEVRLTIIDNGIGISKSDIPRVFDLGFTGTNGRIYHKSTGMGLYLANKLAHKLGHQLSISSQEHQYTKITIHFPKRLDYYSIVT</sequence>
<keyword evidence="5 15" id="KW-0808">Transferase</keyword>
<evidence type="ECO:0000256" key="12">
    <source>
        <dbReference type="ARBA" id="ARBA00023136"/>
    </source>
</evidence>
<keyword evidence="7" id="KW-0547">Nucleotide-binding</keyword>
<dbReference type="EMBL" id="JAUBDI010000035">
    <property type="protein sequence ID" value="MDW0115247.1"/>
    <property type="molecule type" value="Genomic_DNA"/>
</dbReference>
<organism evidence="15 16">
    <name type="scientific">Sporosarcina saromensis</name>
    <dbReference type="NCBI Taxonomy" id="359365"/>
    <lineage>
        <taxon>Bacteria</taxon>
        <taxon>Bacillati</taxon>
        <taxon>Bacillota</taxon>
        <taxon>Bacilli</taxon>
        <taxon>Bacillales</taxon>
        <taxon>Caryophanaceae</taxon>
        <taxon>Sporosarcina</taxon>
    </lineage>
</organism>
<keyword evidence="8 15" id="KW-0418">Kinase</keyword>
<evidence type="ECO:0000259" key="14">
    <source>
        <dbReference type="PROSITE" id="PS50109"/>
    </source>
</evidence>
<keyword evidence="12 13" id="KW-0472">Membrane</keyword>
<dbReference type="InterPro" id="IPR050351">
    <property type="entry name" value="BphY/WalK/GraS-like"/>
</dbReference>
<comment type="subcellular location">
    <subcellularLocation>
        <location evidence="2">Cell membrane</location>
        <topology evidence="2">Multi-pass membrane protein</topology>
    </subcellularLocation>
</comment>
<dbReference type="GO" id="GO:0004673">
    <property type="term" value="F:protein histidine kinase activity"/>
    <property type="evidence" value="ECO:0007669"/>
    <property type="project" value="UniProtKB-EC"/>
</dbReference>
<evidence type="ECO:0000256" key="3">
    <source>
        <dbReference type="ARBA" id="ARBA00012438"/>
    </source>
</evidence>
<evidence type="ECO:0000256" key="6">
    <source>
        <dbReference type="ARBA" id="ARBA00022692"/>
    </source>
</evidence>
<keyword evidence="10 13" id="KW-1133">Transmembrane helix</keyword>
<dbReference type="SUPFAM" id="SSF55874">
    <property type="entry name" value="ATPase domain of HSP90 chaperone/DNA topoisomerase II/histidine kinase"/>
    <property type="match status" value="1"/>
</dbReference>
<dbReference type="Gene3D" id="3.30.565.10">
    <property type="entry name" value="Histidine kinase-like ATPase, C-terminal domain"/>
    <property type="match status" value="1"/>
</dbReference>
<dbReference type="PANTHER" id="PTHR45453">
    <property type="entry name" value="PHOSPHATE REGULON SENSOR PROTEIN PHOR"/>
    <property type="match status" value="1"/>
</dbReference>
<protein>
    <recommendedName>
        <fullName evidence="3">histidine kinase</fullName>
        <ecNumber evidence="3">2.7.13.3</ecNumber>
    </recommendedName>
</protein>
<evidence type="ECO:0000256" key="10">
    <source>
        <dbReference type="ARBA" id="ARBA00022989"/>
    </source>
</evidence>
<evidence type="ECO:0000256" key="4">
    <source>
        <dbReference type="ARBA" id="ARBA00022475"/>
    </source>
</evidence>
<dbReference type="InterPro" id="IPR036890">
    <property type="entry name" value="HATPase_C_sf"/>
</dbReference>
<dbReference type="PANTHER" id="PTHR45453:SF2">
    <property type="entry name" value="HISTIDINE KINASE"/>
    <property type="match status" value="1"/>
</dbReference>
<keyword evidence="6 13" id="KW-0812">Transmembrane</keyword>
<reference evidence="15 16" key="1">
    <citation type="submission" date="2023-06" db="EMBL/GenBank/DDBJ databases">
        <title>Sporosarcina sp. nov., isolated from Korean traditional fermented seafood 'Jeotgal'.</title>
        <authorList>
            <person name="Yang A.I."/>
            <person name="Shin N.-R."/>
        </authorList>
    </citation>
    <scope>NUCLEOTIDE SEQUENCE [LARGE SCALE GENOMIC DNA]</scope>
    <source>
        <strain evidence="15 16">KCTC13119</strain>
    </source>
</reference>
<gene>
    <name evidence="15" type="ORF">QT711_19025</name>
</gene>
<dbReference type="InterPro" id="IPR005467">
    <property type="entry name" value="His_kinase_dom"/>
</dbReference>
<dbReference type="CDD" id="cd00082">
    <property type="entry name" value="HisKA"/>
    <property type="match status" value="1"/>
</dbReference>
<dbReference type="PROSITE" id="PS50109">
    <property type="entry name" value="HIS_KIN"/>
    <property type="match status" value="1"/>
</dbReference>
<evidence type="ECO:0000256" key="9">
    <source>
        <dbReference type="ARBA" id="ARBA00022840"/>
    </source>
</evidence>
<name>A0ABU4GFX3_9BACL</name>
<evidence type="ECO:0000256" key="1">
    <source>
        <dbReference type="ARBA" id="ARBA00000085"/>
    </source>
</evidence>
<evidence type="ECO:0000256" key="5">
    <source>
        <dbReference type="ARBA" id="ARBA00022679"/>
    </source>
</evidence>
<evidence type="ECO:0000256" key="8">
    <source>
        <dbReference type="ARBA" id="ARBA00022777"/>
    </source>
</evidence>
<feature type="domain" description="Histidine kinase" evidence="14">
    <location>
        <begin position="128"/>
        <end position="334"/>
    </location>
</feature>
<dbReference type="Proteomes" id="UP001282284">
    <property type="component" value="Unassembled WGS sequence"/>
</dbReference>
<evidence type="ECO:0000256" key="11">
    <source>
        <dbReference type="ARBA" id="ARBA00023012"/>
    </source>
</evidence>
<evidence type="ECO:0000256" key="7">
    <source>
        <dbReference type="ARBA" id="ARBA00022741"/>
    </source>
</evidence>
<feature type="transmembrane region" description="Helical" evidence="13">
    <location>
        <begin position="15"/>
        <end position="32"/>
    </location>
</feature>